<dbReference type="InterPro" id="IPR012910">
    <property type="entry name" value="Plug_dom"/>
</dbReference>
<dbReference type="SUPFAM" id="SSF56935">
    <property type="entry name" value="Porins"/>
    <property type="match status" value="1"/>
</dbReference>
<comment type="similarity">
    <text evidence="1">Belongs to the TonB-dependent receptor family.</text>
</comment>
<name>A0ABS9SEV0_9BACT</name>
<gene>
    <name evidence="3" type="ORF">MKP09_02525</name>
</gene>
<dbReference type="Gene3D" id="2.170.130.10">
    <property type="entry name" value="TonB-dependent receptor, plug domain"/>
    <property type="match status" value="1"/>
</dbReference>
<feature type="domain" description="TonB-dependent receptor plug" evidence="2">
    <location>
        <begin position="19"/>
        <end position="126"/>
    </location>
</feature>
<dbReference type="InterPro" id="IPR037066">
    <property type="entry name" value="Plug_dom_sf"/>
</dbReference>
<protein>
    <submittedName>
        <fullName evidence="3">TonB-dependent receptor plug domain-containing protein</fullName>
    </submittedName>
</protein>
<keyword evidence="4" id="KW-1185">Reference proteome</keyword>
<keyword evidence="1" id="KW-1134">Transmembrane beta strand</keyword>
<dbReference type="PANTHER" id="PTHR30069">
    <property type="entry name" value="TONB-DEPENDENT OUTER MEMBRANE RECEPTOR"/>
    <property type="match status" value="1"/>
</dbReference>
<keyword evidence="1" id="KW-0998">Cell outer membrane</keyword>
<dbReference type="Proteomes" id="UP001202248">
    <property type="component" value="Unassembled WGS sequence"/>
</dbReference>
<evidence type="ECO:0000313" key="3">
    <source>
        <dbReference type="EMBL" id="MCH5596878.1"/>
    </source>
</evidence>
<organism evidence="3 4">
    <name type="scientific">Niabella ginsengisoli</name>
    <dbReference type="NCBI Taxonomy" id="522298"/>
    <lineage>
        <taxon>Bacteria</taxon>
        <taxon>Pseudomonadati</taxon>
        <taxon>Bacteroidota</taxon>
        <taxon>Chitinophagia</taxon>
        <taxon>Chitinophagales</taxon>
        <taxon>Chitinophagaceae</taxon>
        <taxon>Niabella</taxon>
    </lineage>
</organism>
<proteinExistence type="inferred from homology"/>
<sequence>MAGENKLDEVVVVGYGTQKKRDLTGAVASVDMTATQDVPNTNVLGALRGAAPGLNIGSTDRPGENPSLSIRGQNSITAGNSPLIILDGIIFNGSLNEINPNDVQTIDVLKDASAAAVYGSRSANGVIIITSKKGASGKPVFNVSANYGTSNPVKLIPTLTPDQYIKKYWITE</sequence>
<dbReference type="EMBL" id="JAKWBL010000001">
    <property type="protein sequence ID" value="MCH5596878.1"/>
    <property type="molecule type" value="Genomic_DNA"/>
</dbReference>
<keyword evidence="1" id="KW-0812">Transmembrane</keyword>
<reference evidence="3 4" key="1">
    <citation type="submission" date="2022-02" db="EMBL/GenBank/DDBJ databases">
        <authorList>
            <person name="Min J."/>
        </authorList>
    </citation>
    <scope>NUCLEOTIDE SEQUENCE [LARGE SCALE GENOMIC DNA]</scope>
    <source>
        <strain evidence="3 4">GR10-1</strain>
    </source>
</reference>
<dbReference type="PROSITE" id="PS52016">
    <property type="entry name" value="TONB_DEPENDENT_REC_3"/>
    <property type="match status" value="1"/>
</dbReference>
<keyword evidence="3" id="KW-0675">Receptor</keyword>
<evidence type="ECO:0000259" key="2">
    <source>
        <dbReference type="Pfam" id="PF07715"/>
    </source>
</evidence>
<dbReference type="InterPro" id="IPR039426">
    <property type="entry name" value="TonB-dep_rcpt-like"/>
</dbReference>
<accession>A0ABS9SEV0</accession>
<comment type="subcellular location">
    <subcellularLocation>
        <location evidence="1">Cell outer membrane</location>
        <topology evidence="1">Multi-pass membrane protein</topology>
    </subcellularLocation>
</comment>
<keyword evidence="1" id="KW-0813">Transport</keyword>
<evidence type="ECO:0000313" key="4">
    <source>
        <dbReference type="Proteomes" id="UP001202248"/>
    </source>
</evidence>
<dbReference type="Pfam" id="PF07715">
    <property type="entry name" value="Plug"/>
    <property type="match status" value="1"/>
</dbReference>
<comment type="caution">
    <text evidence="3">The sequence shown here is derived from an EMBL/GenBank/DDBJ whole genome shotgun (WGS) entry which is preliminary data.</text>
</comment>
<keyword evidence="1" id="KW-0472">Membrane</keyword>
<dbReference type="InterPro" id="IPR023997">
    <property type="entry name" value="TonB-dep_OMP_SusC/RagA_CS"/>
</dbReference>
<dbReference type="PANTHER" id="PTHR30069:SF28">
    <property type="entry name" value="TONB-DEPENDENT RECEPTOR YNCD-RELATED"/>
    <property type="match status" value="1"/>
</dbReference>
<dbReference type="NCBIfam" id="TIGR04057">
    <property type="entry name" value="SusC_RagA_signa"/>
    <property type="match status" value="1"/>
</dbReference>
<evidence type="ECO:0000256" key="1">
    <source>
        <dbReference type="PROSITE-ProRule" id="PRU01360"/>
    </source>
</evidence>